<dbReference type="OrthoDB" id="1621678at2759"/>
<keyword evidence="3" id="KW-0456">Lyase</keyword>
<reference evidence="5" key="2">
    <citation type="submission" date="2020-05" db="EMBL/GenBank/DDBJ databases">
        <authorList>
            <person name="Kim H.-S."/>
            <person name="Proctor R.H."/>
            <person name="Brown D.W."/>
        </authorList>
    </citation>
    <scope>NUCLEOTIDE SEQUENCE</scope>
    <source>
        <strain evidence="5">NRRL 20472</strain>
    </source>
</reference>
<keyword evidence="2" id="KW-0479">Metal-binding</keyword>
<dbReference type="GO" id="GO:0005737">
    <property type="term" value="C:cytoplasm"/>
    <property type="evidence" value="ECO:0007669"/>
    <property type="project" value="TreeGrafter"/>
</dbReference>
<dbReference type="InterPro" id="IPR040442">
    <property type="entry name" value="Pyrv_kinase-like_dom_sf"/>
</dbReference>
<dbReference type="PANTHER" id="PTHR30502:SF0">
    <property type="entry name" value="PHOSPHOENOLPYRUVATE CARBOXYLASE FAMILY PROTEIN"/>
    <property type="match status" value="1"/>
</dbReference>
<reference evidence="5" key="1">
    <citation type="journal article" date="2020" name="BMC Genomics">
        <title>Correction to: Identification and distribution of gene clusters required for synthesis of sphingolipid metabolism inhibitors in diverse species of the filamentous fungus Fusarium.</title>
        <authorList>
            <person name="Kim H.S."/>
            <person name="Lohmar J.M."/>
            <person name="Busman M."/>
            <person name="Brown D.W."/>
            <person name="Naumann T.A."/>
            <person name="Divon H.H."/>
            <person name="Lysoe E."/>
            <person name="Uhlig S."/>
            <person name="Proctor R.H."/>
        </authorList>
    </citation>
    <scope>NUCLEOTIDE SEQUENCE</scope>
    <source>
        <strain evidence="5">NRRL 20472</strain>
    </source>
</reference>
<dbReference type="Pfam" id="PF03328">
    <property type="entry name" value="HpcH_HpaI"/>
    <property type="match status" value="1"/>
</dbReference>
<protein>
    <recommendedName>
        <fullName evidence="4">HpcH/HpaI aldolase/citrate lyase domain-containing protein</fullName>
    </recommendedName>
</protein>
<dbReference type="AlphaFoldDB" id="A0A8H4XBV3"/>
<feature type="domain" description="HpcH/HpaI aldolase/citrate lyase" evidence="4">
    <location>
        <begin position="34"/>
        <end position="235"/>
    </location>
</feature>
<comment type="caution">
    <text evidence="5">The sequence shown here is derived from an EMBL/GenBank/DDBJ whole genome shotgun (WGS) entry which is preliminary data.</text>
</comment>
<dbReference type="GO" id="GO:0046872">
    <property type="term" value="F:metal ion binding"/>
    <property type="evidence" value="ECO:0007669"/>
    <property type="project" value="UniProtKB-KW"/>
</dbReference>
<evidence type="ECO:0000313" key="5">
    <source>
        <dbReference type="EMBL" id="KAF4968675.1"/>
    </source>
</evidence>
<dbReference type="EMBL" id="JABEXW010000190">
    <property type="protein sequence ID" value="KAF4968675.1"/>
    <property type="molecule type" value="Genomic_DNA"/>
</dbReference>
<evidence type="ECO:0000313" key="6">
    <source>
        <dbReference type="Proteomes" id="UP000622797"/>
    </source>
</evidence>
<dbReference type="InterPro" id="IPR050251">
    <property type="entry name" value="HpcH-HpaI_aldolase"/>
</dbReference>
<dbReference type="InterPro" id="IPR032710">
    <property type="entry name" value="NTF2-like_dom_sf"/>
</dbReference>
<name>A0A8H4XBV3_9HYPO</name>
<dbReference type="Gene3D" id="3.20.20.60">
    <property type="entry name" value="Phosphoenolpyruvate-binding domains"/>
    <property type="match status" value="1"/>
</dbReference>
<keyword evidence="6" id="KW-1185">Reference proteome</keyword>
<evidence type="ECO:0000259" key="4">
    <source>
        <dbReference type="Pfam" id="PF03328"/>
    </source>
</evidence>
<dbReference type="SUPFAM" id="SSF54427">
    <property type="entry name" value="NTF2-like"/>
    <property type="match status" value="1"/>
</dbReference>
<evidence type="ECO:0000256" key="2">
    <source>
        <dbReference type="ARBA" id="ARBA00022723"/>
    </source>
</evidence>
<comment type="similarity">
    <text evidence="1">Belongs to the HpcH/HpaI aldolase family.</text>
</comment>
<evidence type="ECO:0000256" key="3">
    <source>
        <dbReference type="ARBA" id="ARBA00023239"/>
    </source>
</evidence>
<evidence type="ECO:0000256" key="1">
    <source>
        <dbReference type="ARBA" id="ARBA00005568"/>
    </source>
</evidence>
<dbReference type="GO" id="GO:0016832">
    <property type="term" value="F:aldehyde-lyase activity"/>
    <property type="evidence" value="ECO:0007669"/>
    <property type="project" value="TreeGrafter"/>
</dbReference>
<sequence length="687" mass="75023">MSYQNASPVVNPSAKTRLQHSLEQAKDGGGPSIGQWLALPGHALAKTVAPLGQDWVLIDCEHGHIDDHNMYLQISAISSSGVSPVVRIPADEPWMVKRALDAGAHAIMVPMCETKEQAERIVESAKYPSKSYPNGFRGTGAMFAPAAFNLTGRDYLLNANSNVMIFVQIESRKGVENVEEIASVGGIDMLFIGPNDLASSLGYVAFDHATTPEVQQATQRILKATLAAGKYAGHFALDAATAILSAAIVLADVPKITLGLLKVLGSICRESLSRIVSIAMYADISQPPPPLPKPRLDEVQSGISILAPLSRRGHGPGLIILVPDSTPQLTITEGVPSLILKWAEEGYTVVEIQASALTAGADAVASALDALKSHDRCDSHHAVGLIAYGPELWNRVAAELSRFPSIVGAGLYGDSEDIISLSAADIPVVQHLAGASSNNRERTAGVTRYYYPAVSSSEFAIPFQTYFHYNSEGISHSRTLRALKPLMGGPYFDLEAIWEEHTHYEFTDRSMEHTMSTMVQEPYVNHIPTLTGGIGREKLSRFYRDNFIFNNSTDTVNELISRTVGIDRVIDEFMFKFTHNQEVDWLLPGVPPTGLKAEVPFTAVVSIRGDRLHHEHISWDQGTLLKQLGLLPDYLPYPYPVRNGKATESHKRYEYRVPVLGVETAGKLRDKNSVPSNELFGFKIREV</sequence>
<gene>
    <name evidence="5" type="ORF">FSARC_3961</name>
</gene>
<dbReference type="InterPro" id="IPR015813">
    <property type="entry name" value="Pyrv/PenolPyrv_kinase-like_dom"/>
</dbReference>
<proteinExistence type="inferred from homology"/>
<accession>A0A8H4XBV3</accession>
<dbReference type="Gene3D" id="3.10.450.50">
    <property type="match status" value="1"/>
</dbReference>
<dbReference type="PANTHER" id="PTHR30502">
    <property type="entry name" value="2-KETO-3-DEOXY-L-RHAMNONATE ALDOLASE"/>
    <property type="match status" value="1"/>
</dbReference>
<dbReference type="InterPro" id="IPR005000">
    <property type="entry name" value="Aldolase/citrate-lyase_domain"/>
</dbReference>
<dbReference type="SUPFAM" id="SSF51621">
    <property type="entry name" value="Phosphoenolpyruvate/pyruvate domain"/>
    <property type="match status" value="1"/>
</dbReference>
<dbReference type="Proteomes" id="UP000622797">
    <property type="component" value="Unassembled WGS sequence"/>
</dbReference>
<organism evidence="5 6">
    <name type="scientific">Fusarium sarcochroum</name>
    <dbReference type="NCBI Taxonomy" id="1208366"/>
    <lineage>
        <taxon>Eukaryota</taxon>
        <taxon>Fungi</taxon>
        <taxon>Dikarya</taxon>
        <taxon>Ascomycota</taxon>
        <taxon>Pezizomycotina</taxon>
        <taxon>Sordariomycetes</taxon>
        <taxon>Hypocreomycetidae</taxon>
        <taxon>Hypocreales</taxon>
        <taxon>Nectriaceae</taxon>
        <taxon>Fusarium</taxon>
        <taxon>Fusarium lateritium species complex</taxon>
    </lineage>
</organism>